<evidence type="ECO:0000313" key="11">
    <source>
        <dbReference type="EMBL" id="RFB01647.1"/>
    </source>
</evidence>
<protein>
    <recommendedName>
        <fullName evidence="3">Type II secretion system protein J</fullName>
    </recommendedName>
</protein>
<dbReference type="InParanoid" id="A0A371R856"/>
<keyword evidence="7 10" id="KW-0812">Transmembrane</keyword>
<dbReference type="Gene3D" id="3.10.610.10">
    <property type="entry name" value="GSPII I/J protein-like"/>
    <property type="match status" value="1"/>
</dbReference>
<keyword evidence="9 10" id="KW-0472">Membrane</keyword>
<evidence type="ECO:0000256" key="3">
    <source>
        <dbReference type="ARBA" id="ARBA00021539"/>
    </source>
</evidence>
<keyword evidence="5" id="KW-0488">Methylation</keyword>
<dbReference type="GO" id="GO:0015627">
    <property type="term" value="C:type II protein secretion system complex"/>
    <property type="evidence" value="ECO:0007669"/>
    <property type="project" value="InterPro"/>
</dbReference>
<accession>A0A371R856</accession>
<comment type="subcellular location">
    <subcellularLocation>
        <location evidence="1">Cell inner membrane</location>
        <topology evidence="1">Single-pass membrane protein</topology>
    </subcellularLocation>
</comment>
<dbReference type="PROSITE" id="PS00409">
    <property type="entry name" value="PROKAR_NTER_METHYL"/>
    <property type="match status" value="1"/>
</dbReference>
<evidence type="ECO:0000256" key="6">
    <source>
        <dbReference type="ARBA" id="ARBA00022519"/>
    </source>
</evidence>
<keyword evidence="8 10" id="KW-1133">Transmembrane helix</keyword>
<keyword evidence="12" id="KW-1185">Reference proteome</keyword>
<keyword evidence="4" id="KW-1003">Cell membrane</keyword>
<evidence type="ECO:0000256" key="4">
    <source>
        <dbReference type="ARBA" id="ARBA00022475"/>
    </source>
</evidence>
<comment type="similarity">
    <text evidence="2">Belongs to the GSP J family.</text>
</comment>
<dbReference type="PANTHER" id="PTHR39583:SF2">
    <property type="entry name" value="TYPE II SECRETION SYSTEM PROTEIN J"/>
    <property type="match status" value="1"/>
</dbReference>
<keyword evidence="6" id="KW-0997">Cell inner membrane</keyword>
<reference evidence="11 12" key="1">
    <citation type="submission" date="2018-08" db="EMBL/GenBank/DDBJ databases">
        <title>Parvularcula sp. SM1705, isolated from surface water of the South Sea China.</title>
        <authorList>
            <person name="Sun L."/>
        </authorList>
    </citation>
    <scope>NUCLEOTIDE SEQUENCE [LARGE SCALE GENOMIC DNA]</scope>
    <source>
        <strain evidence="11 12">SM1705</strain>
    </source>
</reference>
<evidence type="ECO:0000256" key="5">
    <source>
        <dbReference type="ARBA" id="ARBA00022481"/>
    </source>
</evidence>
<sequence length="210" mass="23036">MRRVERGFTLVEVLIALGVFAILSAVSVGIIRLATNAQEQAEDVAGSIARIERARSIIRMDMLQIVDRRYRPAGTNGQVAAFTGGAPAKQAILTREDEEEILLAFVRNGWANPDYRQPRASLQQVTYLVRDGALIRRVQPFIDAVEDTPYRDQLLFDGVTGVQIGFYGPSGWVEDWGAGSQSTPPPAIRLSFTDPEFGALTQDFLVGGGR</sequence>
<evidence type="ECO:0000256" key="2">
    <source>
        <dbReference type="ARBA" id="ARBA00011084"/>
    </source>
</evidence>
<dbReference type="InterPro" id="IPR045584">
    <property type="entry name" value="Pilin-like"/>
</dbReference>
<feature type="transmembrane region" description="Helical" evidence="10">
    <location>
        <begin position="7"/>
        <end position="31"/>
    </location>
</feature>
<name>A0A371R856_9PROT</name>
<dbReference type="SUPFAM" id="SSF54523">
    <property type="entry name" value="Pili subunits"/>
    <property type="match status" value="1"/>
</dbReference>
<evidence type="ECO:0000313" key="12">
    <source>
        <dbReference type="Proteomes" id="UP000264589"/>
    </source>
</evidence>
<evidence type="ECO:0000256" key="7">
    <source>
        <dbReference type="ARBA" id="ARBA00022692"/>
    </source>
</evidence>
<dbReference type="AlphaFoldDB" id="A0A371R856"/>
<dbReference type="Pfam" id="PF11612">
    <property type="entry name" value="T2SSJ"/>
    <property type="match status" value="1"/>
</dbReference>
<organism evidence="11 12">
    <name type="scientific">Parvularcula marina</name>
    <dbReference type="NCBI Taxonomy" id="2292771"/>
    <lineage>
        <taxon>Bacteria</taxon>
        <taxon>Pseudomonadati</taxon>
        <taxon>Pseudomonadota</taxon>
        <taxon>Alphaproteobacteria</taxon>
        <taxon>Parvularculales</taxon>
        <taxon>Parvularculaceae</taxon>
        <taxon>Parvularcula</taxon>
    </lineage>
</organism>
<proteinExistence type="inferred from homology"/>
<evidence type="ECO:0000256" key="10">
    <source>
        <dbReference type="SAM" id="Phobius"/>
    </source>
</evidence>
<dbReference type="RefSeq" id="WP_116393363.1">
    <property type="nucleotide sequence ID" value="NZ_QUQO01000002.1"/>
</dbReference>
<dbReference type="GO" id="GO:0015628">
    <property type="term" value="P:protein secretion by the type II secretion system"/>
    <property type="evidence" value="ECO:0007669"/>
    <property type="project" value="InterPro"/>
</dbReference>
<evidence type="ECO:0000256" key="1">
    <source>
        <dbReference type="ARBA" id="ARBA00004377"/>
    </source>
</evidence>
<dbReference type="Pfam" id="PF07963">
    <property type="entry name" value="N_methyl"/>
    <property type="match status" value="1"/>
</dbReference>
<dbReference type="NCBIfam" id="TIGR02532">
    <property type="entry name" value="IV_pilin_GFxxxE"/>
    <property type="match status" value="1"/>
</dbReference>
<dbReference type="NCBIfam" id="TIGR01711">
    <property type="entry name" value="gspJ"/>
    <property type="match status" value="1"/>
</dbReference>
<dbReference type="InterPro" id="IPR012902">
    <property type="entry name" value="N_methyl_site"/>
</dbReference>
<dbReference type="InterPro" id="IPR010055">
    <property type="entry name" value="T2SS_protein-GspJ"/>
</dbReference>
<dbReference type="Proteomes" id="UP000264589">
    <property type="component" value="Unassembled WGS sequence"/>
</dbReference>
<dbReference type="GO" id="GO:0005886">
    <property type="term" value="C:plasma membrane"/>
    <property type="evidence" value="ECO:0007669"/>
    <property type="project" value="UniProtKB-SubCell"/>
</dbReference>
<evidence type="ECO:0000256" key="9">
    <source>
        <dbReference type="ARBA" id="ARBA00023136"/>
    </source>
</evidence>
<dbReference type="InterPro" id="IPR051621">
    <property type="entry name" value="T2SS_protein_J"/>
</dbReference>
<dbReference type="EMBL" id="QUQO01000002">
    <property type="protein sequence ID" value="RFB01647.1"/>
    <property type="molecule type" value="Genomic_DNA"/>
</dbReference>
<dbReference type="PANTHER" id="PTHR39583">
    <property type="entry name" value="TYPE II SECRETION SYSTEM PROTEIN J-RELATED"/>
    <property type="match status" value="1"/>
</dbReference>
<dbReference type="FunCoup" id="A0A371R856">
    <property type="interactions" value="60"/>
</dbReference>
<gene>
    <name evidence="11" type="primary">gspJ</name>
    <name evidence="11" type="ORF">DX908_15340</name>
</gene>
<evidence type="ECO:0000256" key="8">
    <source>
        <dbReference type="ARBA" id="ARBA00022989"/>
    </source>
</evidence>
<comment type="caution">
    <text evidence="11">The sequence shown here is derived from an EMBL/GenBank/DDBJ whole genome shotgun (WGS) entry which is preliminary data.</text>
</comment>
<dbReference type="OrthoDB" id="9794345at2"/>